<evidence type="ECO:0000256" key="2">
    <source>
        <dbReference type="PROSITE-ProRule" id="PRU00252"/>
    </source>
</evidence>
<dbReference type="Gene3D" id="2.40.50.140">
    <property type="entry name" value="Nucleic acid-binding proteins"/>
    <property type="match status" value="1"/>
</dbReference>
<dbReference type="InterPro" id="IPR000424">
    <property type="entry name" value="Primosome_PriB/ssb"/>
</dbReference>
<evidence type="ECO:0000313" key="4">
    <source>
        <dbReference type="Proteomes" id="UP000297713"/>
    </source>
</evidence>
<proteinExistence type="predicted"/>
<dbReference type="EMBL" id="LXQC01000012">
    <property type="protein sequence ID" value="TFE73027.1"/>
    <property type="molecule type" value="Genomic_DNA"/>
</dbReference>
<accession>A0A4Y8PHF6</accession>
<dbReference type="GO" id="GO:0003697">
    <property type="term" value="F:single-stranded DNA binding"/>
    <property type="evidence" value="ECO:0007669"/>
    <property type="project" value="InterPro"/>
</dbReference>
<dbReference type="InterPro" id="IPR012340">
    <property type="entry name" value="NA-bd_OB-fold"/>
</dbReference>
<gene>
    <name evidence="3" type="ORF">A7Q10_10520</name>
</gene>
<dbReference type="PROSITE" id="PS50935">
    <property type="entry name" value="SSB"/>
    <property type="match status" value="1"/>
</dbReference>
<dbReference type="Proteomes" id="UP000297713">
    <property type="component" value="Unassembled WGS sequence"/>
</dbReference>
<dbReference type="AlphaFoldDB" id="A0A4Y8PHF6"/>
<organism evidence="3 4">
    <name type="scientific">Methylacidiphilum caldifontis</name>
    <dbReference type="NCBI Taxonomy" id="2795386"/>
    <lineage>
        <taxon>Bacteria</taxon>
        <taxon>Pseudomonadati</taxon>
        <taxon>Verrucomicrobiota</taxon>
        <taxon>Methylacidiphilae</taxon>
        <taxon>Methylacidiphilales</taxon>
        <taxon>Methylacidiphilaceae</taxon>
        <taxon>Methylacidiphilum (ex Ratnadevi et al. 2023)</taxon>
    </lineage>
</organism>
<evidence type="ECO:0008006" key="5">
    <source>
        <dbReference type="Google" id="ProtNLM"/>
    </source>
</evidence>
<dbReference type="SUPFAM" id="SSF50249">
    <property type="entry name" value="Nucleic acid-binding proteins"/>
    <property type="match status" value="1"/>
</dbReference>
<sequence length="145" mass="16027">MLVGSICQGPIPRLHDPDLDKASIRFQLAVSAGERVKQAEHGVDYPWVYAYGALAQRLWSQLQVGQYVFVAGRYHTRHVPGKWPDPIQFCPWCGFPIAADTPDACPRCQHGLSLPDRTVVEVVADVVDLLGFRDPTPMVGDQSTS</sequence>
<reference evidence="3 4" key="1">
    <citation type="submission" date="2016-05" db="EMBL/GenBank/DDBJ databases">
        <title>Diversity and Homogeneity among Thermoacidophilic Verrucomicrobia Methanotrophs Linked with Geographical Origin.</title>
        <authorList>
            <person name="Erikstad H.-A."/>
            <person name="Smestad N.B."/>
            <person name="Ceballos R.M."/>
            <person name="Birkeland N.-K."/>
        </authorList>
    </citation>
    <scope>NUCLEOTIDE SEQUENCE [LARGE SCALE GENOMIC DNA]</scope>
    <source>
        <strain evidence="3 4">Phi</strain>
    </source>
</reference>
<dbReference type="RefSeq" id="WP_244232619.1">
    <property type="nucleotide sequence ID" value="NZ_LXQC01000012.1"/>
</dbReference>
<keyword evidence="4" id="KW-1185">Reference proteome</keyword>
<name>A0A4Y8PHF6_9BACT</name>
<comment type="caution">
    <text evidence="3">The sequence shown here is derived from an EMBL/GenBank/DDBJ whole genome shotgun (WGS) entry which is preliminary data.</text>
</comment>
<evidence type="ECO:0000313" key="3">
    <source>
        <dbReference type="EMBL" id="TFE73027.1"/>
    </source>
</evidence>
<keyword evidence="1 2" id="KW-0238">DNA-binding</keyword>
<protein>
    <recommendedName>
        <fullName evidence="5">Single-stranded DNA-binding protein</fullName>
    </recommendedName>
</protein>
<evidence type="ECO:0000256" key="1">
    <source>
        <dbReference type="ARBA" id="ARBA00023125"/>
    </source>
</evidence>